<dbReference type="InterPro" id="IPR029068">
    <property type="entry name" value="Glyas_Bleomycin-R_OHBP_Dase"/>
</dbReference>
<proteinExistence type="predicted"/>
<organism evidence="1 2">
    <name type="scientific">Diaporthe australafricana</name>
    <dbReference type="NCBI Taxonomy" id="127596"/>
    <lineage>
        <taxon>Eukaryota</taxon>
        <taxon>Fungi</taxon>
        <taxon>Dikarya</taxon>
        <taxon>Ascomycota</taxon>
        <taxon>Pezizomycotina</taxon>
        <taxon>Sordariomycetes</taxon>
        <taxon>Sordariomycetidae</taxon>
        <taxon>Diaporthales</taxon>
        <taxon>Diaporthaceae</taxon>
        <taxon>Diaporthe</taxon>
    </lineage>
</organism>
<sequence>MIDHTQMFVPAADHKAVVTFYEAALKPLGYKKLLAFGPNEESVGFGDNEFAHHSLILSVRGPKSPEKTT</sequence>
<reference evidence="1 2" key="1">
    <citation type="journal article" date="2024" name="IMA Fungus">
        <title>IMA Genome - F19 : A genome assembly and annotation guide to empower mycologists, including annotated draft genome sequences of Ceratocystis pirilliformis, Diaporthe australafricana, Fusarium ophioides, Paecilomyces lecythidis, and Sporothrix stenoceras.</title>
        <authorList>
            <person name="Aylward J."/>
            <person name="Wilson A.M."/>
            <person name="Visagie C.M."/>
            <person name="Spraker J."/>
            <person name="Barnes I."/>
            <person name="Buitendag C."/>
            <person name="Ceriani C."/>
            <person name="Del Mar Angel L."/>
            <person name="du Plessis D."/>
            <person name="Fuchs T."/>
            <person name="Gasser K."/>
            <person name="Kramer D."/>
            <person name="Li W."/>
            <person name="Munsamy K."/>
            <person name="Piso A."/>
            <person name="Price J.L."/>
            <person name="Sonnekus B."/>
            <person name="Thomas C."/>
            <person name="van der Nest A."/>
            <person name="van Dijk A."/>
            <person name="van Heerden A."/>
            <person name="van Vuuren N."/>
            <person name="Yilmaz N."/>
            <person name="Duong T.A."/>
            <person name="van der Merwe N.A."/>
            <person name="Wingfield M.J."/>
            <person name="Wingfield B.D."/>
        </authorList>
    </citation>
    <scope>NUCLEOTIDE SEQUENCE [LARGE SCALE GENOMIC DNA]</scope>
    <source>
        <strain evidence="1 2">CMW 18300</strain>
    </source>
</reference>
<evidence type="ECO:0000313" key="2">
    <source>
        <dbReference type="Proteomes" id="UP001583177"/>
    </source>
</evidence>
<accession>A0ABR3WGR1</accession>
<evidence type="ECO:0008006" key="3">
    <source>
        <dbReference type="Google" id="ProtNLM"/>
    </source>
</evidence>
<gene>
    <name evidence="1" type="ORF">Daus18300_008829</name>
</gene>
<name>A0ABR3WGR1_9PEZI</name>
<dbReference type="Proteomes" id="UP001583177">
    <property type="component" value="Unassembled WGS sequence"/>
</dbReference>
<keyword evidence="2" id="KW-1185">Reference proteome</keyword>
<dbReference type="EMBL" id="JAWRVE010000085">
    <property type="protein sequence ID" value="KAL1861566.1"/>
    <property type="molecule type" value="Genomic_DNA"/>
</dbReference>
<evidence type="ECO:0000313" key="1">
    <source>
        <dbReference type="EMBL" id="KAL1861566.1"/>
    </source>
</evidence>
<comment type="caution">
    <text evidence="1">The sequence shown here is derived from an EMBL/GenBank/DDBJ whole genome shotgun (WGS) entry which is preliminary data.</text>
</comment>
<protein>
    <recommendedName>
        <fullName evidence="3">Glyoxalase/bleomycin resistance protein/dioxygenase</fullName>
    </recommendedName>
</protein>
<dbReference type="Gene3D" id="3.10.180.10">
    <property type="entry name" value="2,3-Dihydroxybiphenyl 1,2-Dioxygenase, domain 1"/>
    <property type="match status" value="1"/>
</dbReference>